<dbReference type="RefSeq" id="XP_041185312.1">
    <property type="nucleotide sequence ID" value="XM_041343348.1"/>
</dbReference>
<name>A0A9P7DJQ9_9AGAM</name>
<evidence type="ECO:0000313" key="2">
    <source>
        <dbReference type="Proteomes" id="UP000807769"/>
    </source>
</evidence>
<proteinExistence type="predicted"/>
<accession>A0A9P7DJQ9</accession>
<dbReference type="Proteomes" id="UP000807769">
    <property type="component" value="Unassembled WGS sequence"/>
</dbReference>
<sequence>MSYTFLEHNDPNLISCIDQLNLADSFPSSKRSCPQSGRRYGMIFLSCKRPCESCRPKQRLHSHAPDDELITKQEAGRGLETQFRVLGEGLPVVLPYIDPSVTLDAKFAPLKTLLMAYYPPCTSFSDPFRSVIENRSMALAIIIE</sequence>
<dbReference type="AlphaFoldDB" id="A0A9P7DJQ9"/>
<organism evidence="1 2">
    <name type="scientific">Suillus subaureus</name>
    <dbReference type="NCBI Taxonomy" id="48587"/>
    <lineage>
        <taxon>Eukaryota</taxon>
        <taxon>Fungi</taxon>
        <taxon>Dikarya</taxon>
        <taxon>Basidiomycota</taxon>
        <taxon>Agaricomycotina</taxon>
        <taxon>Agaricomycetes</taxon>
        <taxon>Agaricomycetidae</taxon>
        <taxon>Boletales</taxon>
        <taxon>Suillineae</taxon>
        <taxon>Suillaceae</taxon>
        <taxon>Suillus</taxon>
    </lineage>
</organism>
<reference evidence="1" key="1">
    <citation type="journal article" date="2020" name="New Phytol.">
        <title>Comparative genomics reveals dynamic genome evolution in host specialist ectomycorrhizal fungi.</title>
        <authorList>
            <person name="Lofgren L.A."/>
            <person name="Nguyen N.H."/>
            <person name="Vilgalys R."/>
            <person name="Ruytinx J."/>
            <person name="Liao H.L."/>
            <person name="Branco S."/>
            <person name="Kuo A."/>
            <person name="LaButti K."/>
            <person name="Lipzen A."/>
            <person name="Andreopoulos W."/>
            <person name="Pangilinan J."/>
            <person name="Riley R."/>
            <person name="Hundley H."/>
            <person name="Na H."/>
            <person name="Barry K."/>
            <person name="Grigoriev I.V."/>
            <person name="Stajich J.E."/>
            <person name="Kennedy P.G."/>
        </authorList>
    </citation>
    <scope>NUCLEOTIDE SEQUENCE</scope>
    <source>
        <strain evidence="1">MN1</strain>
    </source>
</reference>
<comment type="caution">
    <text evidence="1">The sequence shown here is derived from an EMBL/GenBank/DDBJ whole genome shotgun (WGS) entry which is preliminary data.</text>
</comment>
<protein>
    <submittedName>
        <fullName evidence="1">Uncharacterized protein</fullName>
    </submittedName>
</protein>
<dbReference type="EMBL" id="JABBWG010000282">
    <property type="protein sequence ID" value="KAG1796133.1"/>
    <property type="molecule type" value="Genomic_DNA"/>
</dbReference>
<evidence type="ECO:0000313" key="1">
    <source>
        <dbReference type="EMBL" id="KAG1796133.1"/>
    </source>
</evidence>
<dbReference type="GeneID" id="64637364"/>
<gene>
    <name evidence="1" type="ORF">BJ212DRAFT_501626</name>
</gene>
<keyword evidence="2" id="KW-1185">Reference proteome</keyword>
<dbReference type="OrthoDB" id="2692719at2759"/>